<protein>
    <submittedName>
        <fullName evidence="2">Uncharacterized protein</fullName>
    </submittedName>
</protein>
<comment type="caution">
    <text evidence="2">The sequence shown here is derived from an EMBL/GenBank/DDBJ whole genome shotgun (WGS) entry which is preliminary data.</text>
</comment>
<proteinExistence type="predicted"/>
<dbReference type="Proteomes" id="UP000822688">
    <property type="component" value="Chromosome 12"/>
</dbReference>
<reference evidence="2" key="1">
    <citation type="submission" date="2020-06" db="EMBL/GenBank/DDBJ databases">
        <title>WGS assembly of Ceratodon purpureus strain R40.</title>
        <authorList>
            <person name="Carey S.B."/>
            <person name="Jenkins J."/>
            <person name="Shu S."/>
            <person name="Lovell J.T."/>
            <person name="Sreedasyam A."/>
            <person name="Maumus F."/>
            <person name="Tiley G.P."/>
            <person name="Fernandez-Pozo N."/>
            <person name="Barry K."/>
            <person name="Chen C."/>
            <person name="Wang M."/>
            <person name="Lipzen A."/>
            <person name="Daum C."/>
            <person name="Saski C.A."/>
            <person name="Payton A.C."/>
            <person name="Mcbreen J.C."/>
            <person name="Conrad R.E."/>
            <person name="Kollar L.M."/>
            <person name="Olsson S."/>
            <person name="Huttunen S."/>
            <person name="Landis J.B."/>
            <person name="Wickett N.J."/>
            <person name="Johnson M.G."/>
            <person name="Rensing S.A."/>
            <person name="Grimwood J."/>
            <person name="Schmutz J."/>
            <person name="Mcdaniel S.F."/>
        </authorList>
    </citation>
    <scope>NUCLEOTIDE SEQUENCE</scope>
    <source>
        <strain evidence="2">R40</strain>
    </source>
</reference>
<feature type="compositionally biased region" description="Polar residues" evidence="1">
    <location>
        <begin position="91"/>
        <end position="106"/>
    </location>
</feature>
<feature type="compositionally biased region" description="Polar residues" evidence="1">
    <location>
        <begin position="42"/>
        <end position="57"/>
    </location>
</feature>
<evidence type="ECO:0000313" key="3">
    <source>
        <dbReference type="Proteomes" id="UP000822688"/>
    </source>
</evidence>
<evidence type="ECO:0000313" key="2">
    <source>
        <dbReference type="EMBL" id="KAG0554016.1"/>
    </source>
</evidence>
<feature type="region of interest" description="Disordered" evidence="1">
    <location>
        <begin position="32"/>
        <end position="57"/>
    </location>
</feature>
<dbReference type="AlphaFoldDB" id="A0A8T0G403"/>
<accession>A0A8T0G403</accession>
<feature type="region of interest" description="Disordered" evidence="1">
    <location>
        <begin position="91"/>
        <end position="114"/>
    </location>
</feature>
<name>A0A8T0G403_CERPU</name>
<sequence length="114" mass="12851">MHIIRLLCLLFNSPQEHNTYPRAVRERHGISDNLTKLAPQLTKRQQAPPRSTTPLSQLPFNHASLCTLITGETNDPPTNSTIIELSTLRFQETNPSANSPTQSTIIQRHLMEPD</sequence>
<dbReference type="EMBL" id="CM026433">
    <property type="protein sequence ID" value="KAG0554016.1"/>
    <property type="molecule type" value="Genomic_DNA"/>
</dbReference>
<evidence type="ECO:0000256" key="1">
    <source>
        <dbReference type="SAM" id="MobiDB-lite"/>
    </source>
</evidence>
<organism evidence="2 3">
    <name type="scientific">Ceratodon purpureus</name>
    <name type="common">Fire moss</name>
    <name type="synonym">Dicranum purpureum</name>
    <dbReference type="NCBI Taxonomy" id="3225"/>
    <lineage>
        <taxon>Eukaryota</taxon>
        <taxon>Viridiplantae</taxon>
        <taxon>Streptophyta</taxon>
        <taxon>Embryophyta</taxon>
        <taxon>Bryophyta</taxon>
        <taxon>Bryophytina</taxon>
        <taxon>Bryopsida</taxon>
        <taxon>Dicranidae</taxon>
        <taxon>Pseudoditrichales</taxon>
        <taxon>Ditrichaceae</taxon>
        <taxon>Ceratodon</taxon>
    </lineage>
</organism>
<gene>
    <name evidence="2" type="ORF">KC19_12G056500</name>
</gene>
<keyword evidence="3" id="KW-1185">Reference proteome</keyword>